<keyword evidence="4" id="KW-0378">Hydrolase</keyword>
<proteinExistence type="predicted"/>
<dbReference type="Gene3D" id="3.40.50.1110">
    <property type="entry name" value="SGNH hydrolase"/>
    <property type="match status" value="1"/>
</dbReference>
<sequence length="393" mass="40176">MSRASAARRIAVGAAYGGTGVGALSATTYALLSAQAKLARRRIGQPVDDSPNADGVYGARFAGAPLSMVMLGDSSAAGLGVHRAEDTPGGVIAEGVATAARRPVRLTRVAKVGARSDGLDQQVTRALEASPHVAVVMVGGNDVTHRVRPSASVRHLDEAVRRLRQAGCEVVVGTCPDLGTIQPIAQPLRLIARHWSRQLAAAQTIGVVEAGGRTVSLGDLLGPEFAANPMEMFGPDRFHPSAAGYRAAGQALLPSVLAALGLAPVGEDTPDARRGEGLRSVAEAAVEAADTAGTEVTGTQVAGRERGPRGRWALLLRRRPGPAGSEPGAGTETEPRAGEGTEPGIARGRGPDLGPAPVDRAAPLADEEQSLDVRAPVAPLQRRDAVTGSGQAS</sequence>
<dbReference type="PANTHER" id="PTHR30383:SF5">
    <property type="entry name" value="SGNH HYDROLASE-TYPE ESTERASE DOMAIN-CONTAINING PROTEIN"/>
    <property type="match status" value="1"/>
</dbReference>
<dbReference type="SUPFAM" id="SSF52266">
    <property type="entry name" value="SGNH hydrolase"/>
    <property type="match status" value="1"/>
</dbReference>
<evidence type="ECO:0000313" key="4">
    <source>
        <dbReference type="EMBL" id="NHC14456.1"/>
    </source>
</evidence>
<feature type="transmembrane region" description="Helical" evidence="2">
    <location>
        <begin position="12"/>
        <end position="32"/>
    </location>
</feature>
<dbReference type="Pfam" id="PF13472">
    <property type="entry name" value="Lipase_GDSL_2"/>
    <property type="match status" value="1"/>
</dbReference>
<feature type="region of interest" description="Disordered" evidence="1">
    <location>
        <begin position="289"/>
        <end position="393"/>
    </location>
</feature>
<keyword evidence="2" id="KW-0812">Transmembrane</keyword>
<dbReference type="InterPro" id="IPR051532">
    <property type="entry name" value="Ester_Hydrolysis_Enzymes"/>
</dbReference>
<feature type="compositionally biased region" description="Low complexity" evidence="1">
    <location>
        <begin position="289"/>
        <end position="299"/>
    </location>
</feature>
<organism evidence="4 5">
    <name type="scientific">Motilibacter deserti</name>
    <dbReference type="NCBI Taxonomy" id="2714956"/>
    <lineage>
        <taxon>Bacteria</taxon>
        <taxon>Bacillati</taxon>
        <taxon>Actinomycetota</taxon>
        <taxon>Actinomycetes</taxon>
        <taxon>Motilibacterales</taxon>
        <taxon>Motilibacteraceae</taxon>
        <taxon>Motilibacter</taxon>
    </lineage>
</organism>
<keyword evidence="2" id="KW-1133">Transmembrane helix</keyword>
<dbReference type="InterPro" id="IPR013830">
    <property type="entry name" value="SGNH_hydro"/>
</dbReference>
<gene>
    <name evidence="4" type="ORF">G9H71_11770</name>
</gene>
<accession>A0ABX0GU93</accession>
<dbReference type="GO" id="GO:0016787">
    <property type="term" value="F:hydrolase activity"/>
    <property type="evidence" value="ECO:0007669"/>
    <property type="project" value="UniProtKB-KW"/>
</dbReference>
<dbReference type="InterPro" id="IPR036514">
    <property type="entry name" value="SGNH_hydro_sf"/>
</dbReference>
<feature type="domain" description="SGNH hydrolase-type esterase" evidence="3">
    <location>
        <begin position="71"/>
        <end position="247"/>
    </location>
</feature>
<evidence type="ECO:0000256" key="2">
    <source>
        <dbReference type="SAM" id="Phobius"/>
    </source>
</evidence>
<dbReference type="Proteomes" id="UP000800981">
    <property type="component" value="Unassembled WGS sequence"/>
</dbReference>
<dbReference type="EMBL" id="JAANNP010000006">
    <property type="protein sequence ID" value="NHC14456.1"/>
    <property type="molecule type" value="Genomic_DNA"/>
</dbReference>
<name>A0ABX0GU93_9ACTN</name>
<evidence type="ECO:0000256" key="1">
    <source>
        <dbReference type="SAM" id="MobiDB-lite"/>
    </source>
</evidence>
<dbReference type="RefSeq" id="WP_166281986.1">
    <property type="nucleotide sequence ID" value="NZ_JAANNP010000006.1"/>
</dbReference>
<keyword evidence="2" id="KW-0472">Membrane</keyword>
<reference evidence="4 5" key="1">
    <citation type="submission" date="2020-03" db="EMBL/GenBank/DDBJ databases">
        <title>Two novel Motilibacter sp.</title>
        <authorList>
            <person name="Liu S."/>
        </authorList>
    </citation>
    <scope>NUCLEOTIDE SEQUENCE [LARGE SCALE GENOMIC DNA]</scope>
    <source>
        <strain evidence="4 5">E257</strain>
    </source>
</reference>
<evidence type="ECO:0000313" key="5">
    <source>
        <dbReference type="Proteomes" id="UP000800981"/>
    </source>
</evidence>
<protein>
    <submittedName>
        <fullName evidence="4">SGNH/GDSL hydrolase family protein</fullName>
    </submittedName>
</protein>
<dbReference type="PANTHER" id="PTHR30383">
    <property type="entry name" value="THIOESTERASE 1/PROTEASE 1/LYSOPHOSPHOLIPASE L1"/>
    <property type="match status" value="1"/>
</dbReference>
<comment type="caution">
    <text evidence="4">The sequence shown here is derived from an EMBL/GenBank/DDBJ whole genome shotgun (WGS) entry which is preliminary data.</text>
</comment>
<dbReference type="CDD" id="cd01836">
    <property type="entry name" value="FeeA_FeeB_like"/>
    <property type="match status" value="1"/>
</dbReference>
<evidence type="ECO:0000259" key="3">
    <source>
        <dbReference type="Pfam" id="PF13472"/>
    </source>
</evidence>
<keyword evidence="5" id="KW-1185">Reference proteome</keyword>